<organism evidence="1 2">
    <name type="scientific">Eumeta variegata</name>
    <name type="common">Bagworm moth</name>
    <name type="synonym">Eumeta japonica</name>
    <dbReference type="NCBI Taxonomy" id="151549"/>
    <lineage>
        <taxon>Eukaryota</taxon>
        <taxon>Metazoa</taxon>
        <taxon>Ecdysozoa</taxon>
        <taxon>Arthropoda</taxon>
        <taxon>Hexapoda</taxon>
        <taxon>Insecta</taxon>
        <taxon>Pterygota</taxon>
        <taxon>Neoptera</taxon>
        <taxon>Endopterygota</taxon>
        <taxon>Lepidoptera</taxon>
        <taxon>Glossata</taxon>
        <taxon>Ditrysia</taxon>
        <taxon>Tineoidea</taxon>
        <taxon>Psychidae</taxon>
        <taxon>Oiketicinae</taxon>
        <taxon>Eumeta</taxon>
    </lineage>
</organism>
<evidence type="ECO:0000313" key="2">
    <source>
        <dbReference type="Proteomes" id="UP000299102"/>
    </source>
</evidence>
<sequence>MHRTDGIALGLVLAILESSDRAKDIFKDLGNVCGLSGIVVEPPYKKGMPGQCHRCQLYGHAASNCHAQPRCVKCLVPHCTKDCERKKEAGGKPSCCNCARNTRPITKGAL</sequence>
<protein>
    <recommendedName>
        <fullName evidence="3">Nucleic-acid-binding protein from transposon X-element</fullName>
    </recommendedName>
</protein>
<proteinExistence type="predicted"/>
<evidence type="ECO:0008006" key="3">
    <source>
        <dbReference type="Google" id="ProtNLM"/>
    </source>
</evidence>
<gene>
    <name evidence="1" type="ORF">EVAR_98637_1</name>
</gene>
<name>A0A4C1XWW1_EUMVA</name>
<dbReference type="AlphaFoldDB" id="A0A4C1XWW1"/>
<evidence type="ECO:0000313" key="1">
    <source>
        <dbReference type="EMBL" id="GBP67583.1"/>
    </source>
</evidence>
<reference evidence="1 2" key="1">
    <citation type="journal article" date="2019" name="Commun. Biol.">
        <title>The bagworm genome reveals a unique fibroin gene that provides high tensile strength.</title>
        <authorList>
            <person name="Kono N."/>
            <person name="Nakamura H."/>
            <person name="Ohtoshi R."/>
            <person name="Tomita M."/>
            <person name="Numata K."/>
            <person name="Arakawa K."/>
        </authorList>
    </citation>
    <scope>NUCLEOTIDE SEQUENCE [LARGE SCALE GENOMIC DNA]</scope>
</reference>
<accession>A0A4C1XWW1</accession>
<dbReference type="OrthoDB" id="8123886at2759"/>
<dbReference type="Proteomes" id="UP000299102">
    <property type="component" value="Unassembled WGS sequence"/>
</dbReference>
<keyword evidence="2" id="KW-1185">Reference proteome</keyword>
<comment type="caution">
    <text evidence="1">The sequence shown here is derived from an EMBL/GenBank/DDBJ whole genome shotgun (WGS) entry which is preliminary data.</text>
</comment>
<dbReference type="EMBL" id="BGZK01000987">
    <property type="protein sequence ID" value="GBP67583.1"/>
    <property type="molecule type" value="Genomic_DNA"/>
</dbReference>